<dbReference type="Pfam" id="PF25788">
    <property type="entry name" value="Ig_Rha78A_N"/>
    <property type="match status" value="1"/>
</dbReference>
<dbReference type="AlphaFoldDB" id="A0A3E2WXZ2"/>
<dbReference type="GeneID" id="93334670"/>
<evidence type="ECO:0000259" key="7">
    <source>
        <dbReference type="Pfam" id="PF17390"/>
    </source>
</evidence>
<evidence type="ECO:0000259" key="6">
    <source>
        <dbReference type="Pfam" id="PF17389"/>
    </source>
</evidence>
<comment type="caution">
    <text evidence="8">The sequence shown here is derived from an EMBL/GenBank/DDBJ whole genome shotgun (WGS) entry which is preliminary data.</text>
</comment>
<sequence length="904" mass="103805">MLKIKDLKCMHLVRPIGIDRNPYFSWILESNEKNVLQHSYQIEVRDNENRIVWDSTRQVSEQSVYVDYRGEALKSRTRYIWKIRVEDNHGNQAEAFSEFETAFLKRDEWRAKWVKSPFSTVERKAHLGEQPSAVLFRQKVMLDKKVKEARLYATCHGVYRLTVNGKRPDDREFAPECTVYRDYLCYQTYDVTEFLHTGTNIIGMHTGDGWYHGFMTKAQDESYDPAYAILTQLEVTYEDGTTGCFVSDETIKVQESPVRCSDLFAGEVYDANKMPYGWESSGFNDSGWQSVIPADFGYGNLKAQYGQPVRPIMKLPVKRMLTSPKGERIIDFGQVIAGRVRLYIQVPKDTKVTVIHTEGLDAEGNFFDNNPTADQRIEYISDGTAQVYEPHFTFQGFRYVMIDGIEELKAEDITAIVLSSEKQNVGTFSCSNDGVNRLYENTRWSQHANMLSLPTDCPQREKAGWTGDIQVYTKTALLNEDITPFLTRWLENLACEQKKNGSVPFVVPLAGAYIGQYEMYEEQFRTPDAVSPAGWGDAAVLIPYYMYCLTGNTHILKQQYDSMKNWCNFVLRTARENRPGDSTLPQEVEQYLWNTGHHYGEHLIPSYSREGYGEGTLEAIRVSTRYVAPIYGYYSISIMSETAKVLGNDEDAQYYAKMSENMKTAIQKGVLDKKGNMPADLMGAYAMPIYYGLVPEDLMKKFAENLVRKIEENNGCLDVGFLGMPILQDALCQIGRRDLAYDLLFNEKAPSWLYEVKHGATTIWESWFALDEDGTPFISEIYGMTFCMSLNHYAFGCVDDWIFRNVNGINYVEPGFKKILIQPQLDERLDWAKRTFKSEYGDIVSEWEKKGNIFELTVEIPCNTRAVIVLPDGQSYEKGSGEYHFRTDVSEVYQSTKEGRRSVW</sequence>
<evidence type="ECO:0000256" key="1">
    <source>
        <dbReference type="ARBA" id="ARBA00001445"/>
    </source>
</evidence>
<dbReference type="Pfam" id="PF17389">
    <property type="entry name" value="Bac_rhamnosid6H"/>
    <property type="match status" value="1"/>
</dbReference>
<evidence type="ECO:0000259" key="4">
    <source>
        <dbReference type="Pfam" id="PF05592"/>
    </source>
</evidence>
<dbReference type="PIRSF" id="PIRSF010631">
    <property type="entry name" value="A-rhamnsds"/>
    <property type="match status" value="1"/>
</dbReference>
<evidence type="ECO:0000313" key="9">
    <source>
        <dbReference type="Proteomes" id="UP000261111"/>
    </source>
</evidence>
<dbReference type="InterPro" id="IPR013737">
    <property type="entry name" value="Bac_rhamnosid_N"/>
</dbReference>
<protein>
    <recommendedName>
        <fullName evidence="2">alpha-L-rhamnosidase</fullName>
        <ecNumber evidence="2">3.2.1.40</ecNumber>
    </recommendedName>
</protein>
<dbReference type="InterPro" id="IPR035398">
    <property type="entry name" value="Bac_rhamnosid_C"/>
</dbReference>
<keyword evidence="3" id="KW-0378">Hydrolase</keyword>
<reference evidence="8 9" key="1">
    <citation type="submission" date="2018-08" db="EMBL/GenBank/DDBJ databases">
        <title>A genome reference for cultivated species of the human gut microbiota.</title>
        <authorList>
            <person name="Zou Y."/>
            <person name="Xue W."/>
            <person name="Luo G."/>
        </authorList>
    </citation>
    <scope>NUCLEOTIDE SEQUENCE [LARGE SCALE GENOMIC DNA]</scope>
    <source>
        <strain evidence="8 9">AF19-21</strain>
    </source>
</reference>
<accession>A0A3E2WXZ2</accession>
<comment type="catalytic activity">
    <reaction evidence="1">
        <text>Hydrolysis of terminal non-reducing alpha-L-rhamnose residues in alpha-L-rhamnosides.</text>
        <dbReference type="EC" id="3.2.1.40"/>
    </reaction>
</comment>
<dbReference type="Gene3D" id="2.60.40.10">
    <property type="entry name" value="Immunoglobulins"/>
    <property type="match status" value="1"/>
</dbReference>
<dbReference type="Gene3D" id="2.60.420.10">
    <property type="entry name" value="Maltose phosphorylase, domain 3"/>
    <property type="match status" value="1"/>
</dbReference>
<dbReference type="InterPro" id="IPR013783">
    <property type="entry name" value="Ig-like_fold"/>
</dbReference>
<dbReference type="Gene3D" id="1.50.10.10">
    <property type="match status" value="1"/>
</dbReference>
<gene>
    <name evidence="8" type="ORF">DWX41_08060</name>
</gene>
<evidence type="ECO:0000259" key="5">
    <source>
        <dbReference type="Pfam" id="PF08531"/>
    </source>
</evidence>
<organism evidence="8 9">
    <name type="scientific">Hungatella hathewayi</name>
    <dbReference type="NCBI Taxonomy" id="154046"/>
    <lineage>
        <taxon>Bacteria</taxon>
        <taxon>Bacillati</taxon>
        <taxon>Bacillota</taxon>
        <taxon>Clostridia</taxon>
        <taxon>Lachnospirales</taxon>
        <taxon>Lachnospiraceae</taxon>
        <taxon>Hungatella</taxon>
    </lineage>
</organism>
<dbReference type="EC" id="3.2.1.40" evidence="2"/>
<feature type="domain" description="Alpha-L-rhamnosidase C-terminal" evidence="7">
    <location>
        <begin position="808"/>
        <end position="882"/>
    </location>
</feature>
<dbReference type="PANTHER" id="PTHR33307:SF6">
    <property type="entry name" value="ALPHA-RHAMNOSIDASE (EUROFUNG)-RELATED"/>
    <property type="match status" value="1"/>
</dbReference>
<dbReference type="InterPro" id="IPR016007">
    <property type="entry name" value="Alpha_rhamnosid"/>
</dbReference>
<dbReference type="SUPFAM" id="SSF48208">
    <property type="entry name" value="Six-hairpin glycosidases"/>
    <property type="match status" value="1"/>
</dbReference>
<feature type="domain" description="Alpha-L-rhamnosidase six-hairpin glycosidase" evidence="6">
    <location>
        <begin position="424"/>
        <end position="806"/>
    </location>
</feature>
<dbReference type="Pfam" id="PF08531">
    <property type="entry name" value="Bac_rhamnosid_N"/>
    <property type="match status" value="1"/>
</dbReference>
<dbReference type="PANTHER" id="PTHR33307">
    <property type="entry name" value="ALPHA-RHAMNOSIDASE (EUROFUNG)"/>
    <property type="match status" value="1"/>
</dbReference>
<evidence type="ECO:0000256" key="2">
    <source>
        <dbReference type="ARBA" id="ARBA00012652"/>
    </source>
</evidence>
<dbReference type="Pfam" id="PF05592">
    <property type="entry name" value="Bac_rhamnosid"/>
    <property type="match status" value="1"/>
</dbReference>
<feature type="domain" description="Bacterial alpha-L-rhamnosidase N-terminal" evidence="5">
    <location>
        <begin position="144"/>
        <end position="310"/>
    </location>
</feature>
<dbReference type="Pfam" id="PF17390">
    <property type="entry name" value="Bac_rhamnosid_C"/>
    <property type="match status" value="1"/>
</dbReference>
<proteinExistence type="predicted"/>
<dbReference type="InterPro" id="IPR008928">
    <property type="entry name" value="6-hairpin_glycosidase_sf"/>
</dbReference>
<dbReference type="GO" id="GO:0005975">
    <property type="term" value="P:carbohydrate metabolic process"/>
    <property type="evidence" value="ECO:0007669"/>
    <property type="project" value="InterPro"/>
</dbReference>
<evidence type="ECO:0000256" key="3">
    <source>
        <dbReference type="ARBA" id="ARBA00022801"/>
    </source>
</evidence>
<dbReference type="RefSeq" id="WP_025657010.1">
    <property type="nucleotide sequence ID" value="NZ_QVIA01000007.1"/>
</dbReference>
<dbReference type="Proteomes" id="UP000261111">
    <property type="component" value="Unassembled WGS sequence"/>
</dbReference>
<dbReference type="InterPro" id="IPR008902">
    <property type="entry name" value="Rhamnosid_concanavalin"/>
</dbReference>
<dbReference type="Gene3D" id="2.60.120.260">
    <property type="entry name" value="Galactose-binding domain-like"/>
    <property type="match status" value="2"/>
</dbReference>
<dbReference type="InterPro" id="IPR035396">
    <property type="entry name" value="Bac_rhamnosid6H"/>
</dbReference>
<name>A0A3E2WXZ2_9FIRM</name>
<feature type="domain" description="Alpha-L-rhamnosidase concanavalin-like" evidence="4">
    <location>
        <begin position="323"/>
        <end position="418"/>
    </location>
</feature>
<dbReference type="EMBL" id="QVIA01000007">
    <property type="protein sequence ID" value="RGC33014.1"/>
    <property type="molecule type" value="Genomic_DNA"/>
</dbReference>
<dbReference type="GO" id="GO:0030596">
    <property type="term" value="F:alpha-L-rhamnosidase activity"/>
    <property type="evidence" value="ECO:0007669"/>
    <property type="project" value="UniProtKB-EC"/>
</dbReference>
<evidence type="ECO:0000313" key="8">
    <source>
        <dbReference type="EMBL" id="RGC33014.1"/>
    </source>
</evidence>
<dbReference type="InterPro" id="IPR012341">
    <property type="entry name" value="6hp_glycosidase-like_sf"/>
</dbReference>